<reference evidence="3" key="1">
    <citation type="submission" date="2021-03" db="EMBL/GenBank/DDBJ databases">
        <title>Genome of Cognatishimia sp. F0-27.</title>
        <authorList>
            <person name="Ping X."/>
        </authorList>
    </citation>
    <scope>NUCLEOTIDE SEQUENCE [LARGE SCALE GENOMIC DNA]</scope>
    <source>
        <strain evidence="3">E313</strain>
    </source>
</reference>
<keyword evidence="3" id="KW-1185">Reference proteome</keyword>
<organism evidence="2 3">
    <name type="scientific">Winogradskyella immobilis</name>
    <dbReference type="NCBI Taxonomy" id="2816852"/>
    <lineage>
        <taxon>Bacteria</taxon>
        <taxon>Pseudomonadati</taxon>
        <taxon>Bacteroidota</taxon>
        <taxon>Flavobacteriia</taxon>
        <taxon>Flavobacteriales</taxon>
        <taxon>Flavobacteriaceae</taxon>
        <taxon>Winogradskyella</taxon>
    </lineage>
</organism>
<keyword evidence="1" id="KW-1133">Transmembrane helix</keyword>
<comment type="caution">
    <text evidence="2">The sequence shown here is derived from an EMBL/GenBank/DDBJ whole genome shotgun (WGS) entry which is preliminary data.</text>
</comment>
<proteinExistence type="predicted"/>
<dbReference type="RefSeq" id="WP_227477652.1">
    <property type="nucleotide sequence ID" value="NZ_JAFMPT010000016.1"/>
</dbReference>
<accession>A0ABS8EPX6</accession>
<evidence type="ECO:0000313" key="2">
    <source>
        <dbReference type="EMBL" id="MCC1485160.1"/>
    </source>
</evidence>
<reference evidence="3" key="2">
    <citation type="submission" date="2023-07" db="EMBL/GenBank/DDBJ databases">
        <title>Genome of Winogradskyella sp. E313.</title>
        <authorList>
            <person name="Zhou Y."/>
        </authorList>
    </citation>
    <scope>NUCLEOTIDE SEQUENCE [LARGE SCALE GENOMIC DNA]</scope>
    <source>
        <strain evidence="3">E313</strain>
    </source>
</reference>
<feature type="transmembrane region" description="Helical" evidence="1">
    <location>
        <begin position="7"/>
        <end position="30"/>
    </location>
</feature>
<sequence>MQKYKKVIIAFSFVGVLGITSILKLTPQFVETYYSNGLYIGISKLMRYAFGWLPFSVGDLLYTLATIYILRWLWENRKRVIKDTKNWLLDVLAAFSIAYFAFHLLWAFNYYRLPLYKSLNISHEYSTEQLIEVTKQLITKANKAHALIELNDTIKIEIPYTKTEILHKVSNGYTRLKKEFPQLNYKPSSIKKSLYSLPLTYMGYSGYLNPFTNEAQIDGLIPKFKIPTTASHEVAHQLGYAAENEANFIGALAAINNDDKYFKYSGYSSIVRHCLFEIYRREPETYRALINTLNKGIRKNYDEALEFWSSYENPLEPIFKSTYDTFLKTNNQAGGINSYSYVVALYVNYFDRT</sequence>
<keyword evidence="1" id="KW-0472">Membrane</keyword>
<gene>
    <name evidence="2" type="ORF">J1C55_11210</name>
</gene>
<feature type="transmembrane region" description="Helical" evidence="1">
    <location>
        <begin position="50"/>
        <end position="74"/>
    </location>
</feature>
<feature type="transmembrane region" description="Helical" evidence="1">
    <location>
        <begin position="86"/>
        <end position="108"/>
    </location>
</feature>
<dbReference type="Pfam" id="PF12725">
    <property type="entry name" value="DUF3810"/>
    <property type="match status" value="1"/>
</dbReference>
<dbReference type="InterPro" id="IPR024294">
    <property type="entry name" value="DUF3810"/>
</dbReference>
<dbReference type="EMBL" id="JAFMPT010000016">
    <property type="protein sequence ID" value="MCC1485160.1"/>
    <property type="molecule type" value="Genomic_DNA"/>
</dbReference>
<evidence type="ECO:0000313" key="3">
    <source>
        <dbReference type="Proteomes" id="UP000778797"/>
    </source>
</evidence>
<name>A0ABS8EPX6_9FLAO</name>
<keyword evidence="1" id="KW-0812">Transmembrane</keyword>
<protein>
    <submittedName>
        <fullName evidence="2">DUF3810 domain-containing protein</fullName>
    </submittedName>
</protein>
<evidence type="ECO:0000256" key="1">
    <source>
        <dbReference type="SAM" id="Phobius"/>
    </source>
</evidence>
<dbReference type="Proteomes" id="UP000778797">
    <property type="component" value="Unassembled WGS sequence"/>
</dbReference>